<dbReference type="Pfam" id="PF25799">
    <property type="entry name" value="prePAAR_I"/>
    <property type="match status" value="1"/>
</dbReference>
<proteinExistence type="predicted"/>
<evidence type="ECO:0000256" key="1">
    <source>
        <dbReference type="SAM" id="MobiDB-lite"/>
    </source>
</evidence>
<dbReference type="InterPro" id="IPR057925">
    <property type="entry name" value="prePAAR_DddA"/>
</dbReference>
<sequence length="1454" mass="160357">MPAALAAAHIGHEIEHSSAMMGFLIGAALGLAAAVALVAVIGTGGAALGVIAAAGGIVAATGGGALTGMRFGQLAKSPKGPISTGSPNVFYGPSRIAAARAIIDTVDCKNHGKKRLATGSDSVFLNEYPAVRTDDVSECDGTVKSDFDNIFIGAETAQYLEIQSEVPQWMVDVAMGMVIVGGAVALTFGAAAAFAAGGLCSLMTFGANALGGMLGSAILAPIGGQIGEALFGEAGGVIGEELFGMIGGGLGGRFANGFRNRVFSGHPVDVASGELYTRQVDFTISGLIEIDWARIWLSSSSQNGALGRKWHHPLDMALAPAENCNVLRLEEGRLILLPKMETGQSFYHRAEKLVAICRGKDDWVIRRQSGLEYRLGPVPGGEGRLRLDLIADANGNRIALDYDGAGNLIRVTGADEIAYLFTHDEEGRFLSVARSDAEQQQILVRYHYGPHGDLTAIADAVGAETRHDYRNHLMVRETLRGGLSYHFEWDDVARGTEARCIRTWGDGDLHYREFQFDPDLRITRSVTGTGAVEIFGYDRYGLVTHVTGPSGQQSEMEYNRFAELLVLRDATGAETRWQHDEFGRPVETTDRAGAATRLDYASDDPLSRNFMNVALEQDALGHATEREYDARGNLVQVTDPLGYSIHILRDQRGLTLNIQDAEGTLRRYSWGKAGYLKSERTPAGGTVSYEYDRFWRLARRQVEGVEPVTYDYDPCDRVVQVMHAAGSRISTAYNADGNVAEVRDAKGAVWQWDWRGLSLPVTRRNPDGTRLQYDYDTEMRLTALTNEVGDSYRLEYDGSGNVVVETAYDGRRMEYGYDLAGQLVTVRDGYRHHSYQRDAMGRLILRESSDGGWARYEYDLLGRMTLADNPSRKLRYVHDPLGHVLSEVQDGAELLHSYSDRGLRTTTILPDGRFIRYGHDANNALAAVHYGDRQIVDIRRDRIGRELRRQGGAVTRETEYDPQGRIRRQAGYRSAARQPVFARGYSYDSVSNITSIGSLTNGETVFGYDQRNRLRSASSDDHEERFGFDPANTVLIGVDNPRDASVQHGRLMMRGDCHYEYDDAGNRIAMRRGQGGSHQFRYVYNDDNRLIEVDETRGRTRRRTRFAYDALGRRVSKSHHEVIAAANAPGAPGTDSIAELVRDDVTWFLWDGPVLLAEGRGDASGPADPLAVVYVHEPETFRPAAQIRRHSAEEEARVLLYWLDHLGTPQEVSNENGELVWQVSLKAWGGVDRVLVDRVEQNLRFQGQYHDEETGLHYNRFRHYDPAAGIYLNQDPLGLLGGANVYAYPTDPLSGTDPYGLVEPSYPGAGGQGYVVYGLGEFDSKGNLVRTVYVGQTEATRYTTRMQEHRDSNRLHGGLREYEITRVQTYGEARGAEQYHIENSNGGAGTLRSDQFGAWADEGNNQRYGPGFEGNRVDSYSQDRVRAGDPRAVQFDKGYQKERSRVTATTRTCS</sequence>
<dbReference type="EMBL" id="VOPL01000002">
    <property type="protein sequence ID" value="TXB69577.1"/>
    <property type="molecule type" value="Genomic_DNA"/>
</dbReference>
<evidence type="ECO:0000313" key="7">
    <source>
        <dbReference type="Proteomes" id="UP000321562"/>
    </source>
</evidence>
<keyword evidence="2" id="KW-0472">Membrane</keyword>
<dbReference type="Gene3D" id="2.60.200.60">
    <property type="match status" value="1"/>
</dbReference>
<protein>
    <recommendedName>
        <fullName evidence="8">Type IV secretion protein Rhs</fullName>
    </recommendedName>
</protein>
<dbReference type="RefSeq" id="WP_147096868.1">
    <property type="nucleotide sequence ID" value="NZ_JBHUFH010000001.1"/>
</dbReference>
<keyword evidence="7" id="KW-1185">Reference proteome</keyword>
<dbReference type="Proteomes" id="UP000321562">
    <property type="component" value="Unassembled WGS sequence"/>
</dbReference>
<feature type="transmembrane region" description="Helical" evidence="2">
    <location>
        <begin position="173"/>
        <end position="196"/>
    </location>
</feature>
<evidence type="ECO:0000259" key="5">
    <source>
        <dbReference type="Pfam" id="PF25799"/>
    </source>
</evidence>
<dbReference type="Pfam" id="PF20148">
    <property type="entry name" value="DUF6531"/>
    <property type="match status" value="1"/>
</dbReference>
<dbReference type="PANTHER" id="PTHR32305:SF15">
    <property type="entry name" value="PROTEIN RHSA-RELATED"/>
    <property type="match status" value="1"/>
</dbReference>
<accession>A0A5C6S5M1</accession>
<feature type="domain" description="Double-stranded DNA deaminase toxin A prePAAR motif" evidence="5">
    <location>
        <begin position="7"/>
        <end position="59"/>
    </location>
</feature>
<feature type="transmembrane region" description="Helical" evidence="2">
    <location>
        <begin position="47"/>
        <end position="69"/>
    </location>
</feature>
<comment type="caution">
    <text evidence="6">The sequence shown here is derived from an EMBL/GenBank/DDBJ whole genome shotgun (WGS) entry which is preliminary data.</text>
</comment>
<feature type="domain" description="DUF6531" evidence="4">
    <location>
        <begin position="265"/>
        <end position="335"/>
    </location>
</feature>
<evidence type="ECO:0008006" key="8">
    <source>
        <dbReference type="Google" id="ProtNLM"/>
    </source>
</evidence>
<feature type="region of interest" description="Disordered" evidence="1">
    <location>
        <begin position="1400"/>
        <end position="1430"/>
    </location>
</feature>
<dbReference type="InterPro" id="IPR022385">
    <property type="entry name" value="Rhs_assc_core"/>
</dbReference>
<dbReference type="NCBIfam" id="TIGR03696">
    <property type="entry name" value="Rhs_assc_core"/>
    <property type="match status" value="1"/>
</dbReference>
<reference evidence="6 7" key="1">
    <citation type="submission" date="2019-08" db="EMBL/GenBank/DDBJ databases">
        <authorList>
            <person name="Ye J."/>
        </authorList>
    </citation>
    <scope>NUCLEOTIDE SEQUENCE [LARGE SCALE GENOMIC DNA]</scope>
    <source>
        <strain evidence="6 7">TK008</strain>
    </source>
</reference>
<dbReference type="InterPro" id="IPR001826">
    <property type="entry name" value="RHS"/>
</dbReference>
<dbReference type="Pfam" id="PF05593">
    <property type="entry name" value="RHS_repeat"/>
    <property type="match status" value="2"/>
</dbReference>
<keyword evidence="2" id="KW-0812">Transmembrane</keyword>
<dbReference type="NCBIfam" id="TIGR01643">
    <property type="entry name" value="YD_repeat_2x"/>
    <property type="match status" value="5"/>
</dbReference>
<dbReference type="OrthoDB" id="7620568at2"/>
<name>A0A5C6S5M1_9RHOB</name>
<organism evidence="6 7">
    <name type="scientific">Paracoccus aurantiacus</name>
    <dbReference type="NCBI Taxonomy" id="2599412"/>
    <lineage>
        <taxon>Bacteria</taxon>
        <taxon>Pseudomonadati</taxon>
        <taxon>Pseudomonadota</taxon>
        <taxon>Alphaproteobacteria</taxon>
        <taxon>Rhodobacterales</taxon>
        <taxon>Paracoccaceae</taxon>
        <taxon>Paracoccus</taxon>
    </lineage>
</organism>
<evidence type="ECO:0000259" key="3">
    <source>
        <dbReference type="Pfam" id="PF03527"/>
    </source>
</evidence>
<evidence type="ECO:0000256" key="2">
    <source>
        <dbReference type="SAM" id="Phobius"/>
    </source>
</evidence>
<feature type="domain" description="RHS protein conserved region" evidence="3">
    <location>
        <begin position="1200"/>
        <end position="1231"/>
    </location>
</feature>
<evidence type="ECO:0000313" key="6">
    <source>
        <dbReference type="EMBL" id="TXB69577.1"/>
    </source>
</evidence>
<keyword evidence="2" id="KW-1133">Transmembrane helix</keyword>
<dbReference type="InterPro" id="IPR006530">
    <property type="entry name" value="YD"/>
</dbReference>
<dbReference type="PANTHER" id="PTHR32305">
    <property type="match status" value="1"/>
</dbReference>
<dbReference type="Pfam" id="PF03527">
    <property type="entry name" value="RHS"/>
    <property type="match status" value="1"/>
</dbReference>
<dbReference type="CDD" id="cd14742">
    <property type="entry name" value="PAAR_RHS"/>
    <property type="match status" value="1"/>
</dbReference>
<evidence type="ECO:0000259" key="4">
    <source>
        <dbReference type="Pfam" id="PF20148"/>
    </source>
</evidence>
<dbReference type="Gene3D" id="2.180.10.10">
    <property type="entry name" value="RHS repeat-associated core"/>
    <property type="match status" value="3"/>
</dbReference>
<dbReference type="InterPro" id="IPR008727">
    <property type="entry name" value="PAAR_motif"/>
</dbReference>
<gene>
    <name evidence="6" type="ORF">FQV27_05495</name>
</gene>
<dbReference type="Pfam" id="PF05488">
    <property type="entry name" value="PAAR_motif"/>
    <property type="match status" value="1"/>
</dbReference>
<dbReference type="InterPro" id="IPR050708">
    <property type="entry name" value="T6SS_VgrG/RHS"/>
</dbReference>
<dbReference type="InterPro" id="IPR031325">
    <property type="entry name" value="RHS_repeat"/>
</dbReference>
<dbReference type="InterPro" id="IPR045351">
    <property type="entry name" value="DUF6531"/>
</dbReference>
<feature type="transmembrane region" description="Helical" evidence="2">
    <location>
        <begin position="21"/>
        <end position="41"/>
    </location>
</feature>